<dbReference type="STRING" id="1192034.CAP_1321"/>
<name>A0A017TDV3_9BACT</name>
<evidence type="ECO:0000313" key="2">
    <source>
        <dbReference type="Proteomes" id="UP000019678"/>
    </source>
</evidence>
<accession>A0A017TDV3</accession>
<organism evidence="1 2">
    <name type="scientific">Chondromyces apiculatus DSM 436</name>
    <dbReference type="NCBI Taxonomy" id="1192034"/>
    <lineage>
        <taxon>Bacteria</taxon>
        <taxon>Pseudomonadati</taxon>
        <taxon>Myxococcota</taxon>
        <taxon>Polyangia</taxon>
        <taxon>Polyangiales</taxon>
        <taxon>Polyangiaceae</taxon>
        <taxon>Chondromyces</taxon>
    </lineage>
</organism>
<keyword evidence="2" id="KW-1185">Reference proteome</keyword>
<sequence length="184" mass="19892">MPLLDIETDLDGCVASLCGLALTNQVDASKDEAIRRALTRLVAQHGYGAPAGSEVVRCRRGDVGCKGVLYELDQGPDRWSNWRAALARAAGGVIVVDCEDLSAAGVAGEYILAAQGGYEIECELRITQPEPGAIAHAYYATRRPRDREWRIVDLSVATGMADPGSHWYERGQTSRIPVPQLILT</sequence>
<comment type="caution">
    <text evidence="1">The sequence shown here is derived from an EMBL/GenBank/DDBJ whole genome shotgun (WGS) entry which is preliminary data.</text>
</comment>
<dbReference type="AlphaFoldDB" id="A0A017TDV3"/>
<dbReference type="EMBL" id="ASRX01000013">
    <property type="protein sequence ID" value="EYF07062.1"/>
    <property type="molecule type" value="Genomic_DNA"/>
</dbReference>
<proteinExistence type="predicted"/>
<reference evidence="1 2" key="1">
    <citation type="submission" date="2013-05" db="EMBL/GenBank/DDBJ databases">
        <title>Genome assembly of Chondromyces apiculatus DSM 436.</title>
        <authorList>
            <person name="Sharma G."/>
            <person name="Khatri I."/>
            <person name="Kaur C."/>
            <person name="Mayilraj S."/>
            <person name="Subramanian S."/>
        </authorList>
    </citation>
    <scope>NUCLEOTIDE SEQUENCE [LARGE SCALE GENOMIC DNA]</scope>
    <source>
        <strain evidence="1 2">DSM 436</strain>
    </source>
</reference>
<dbReference type="RefSeq" id="WP_044238910.1">
    <property type="nucleotide sequence ID" value="NZ_ASRX01000013.1"/>
</dbReference>
<gene>
    <name evidence="1" type="ORF">CAP_1321</name>
</gene>
<dbReference type="Proteomes" id="UP000019678">
    <property type="component" value="Unassembled WGS sequence"/>
</dbReference>
<protein>
    <submittedName>
        <fullName evidence="1">Uncharacterized protein</fullName>
    </submittedName>
</protein>
<evidence type="ECO:0000313" key="1">
    <source>
        <dbReference type="EMBL" id="EYF07062.1"/>
    </source>
</evidence>